<dbReference type="EC" id="2.4.1.173" evidence="2"/>
<dbReference type="GO" id="GO:0005975">
    <property type="term" value="P:carbohydrate metabolic process"/>
    <property type="evidence" value="ECO:0007669"/>
    <property type="project" value="InterPro"/>
</dbReference>
<proteinExistence type="inferred from homology"/>
<dbReference type="Pfam" id="PF03033">
    <property type="entry name" value="Glyco_transf_28"/>
    <property type="match status" value="1"/>
</dbReference>
<dbReference type="AlphaFoldDB" id="A0AAV0BGM9"/>
<dbReference type="SUPFAM" id="SSF53756">
    <property type="entry name" value="UDP-Glycosyltransferase/glycogen phosphorylase"/>
    <property type="match status" value="1"/>
</dbReference>
<evidence type="ECO:0000313" key="8">
    <source>
        <dbReference type="Proteomes" id="UP001153365"/>
    </source>
</evidence>
<evidence type="ECO:0000256" key="3">
    <source>
        <dbReference type="ARBA" id="ARBA00022679"/>
    </source>
</evidence>
<dbReference type="Pfam" id="PF00169">
    <property type="entry name" value="PH"/>
    <property type="match status" value="1"/>
</dbReference>
<sequence>MSSPLKLRNKASTDSNQKMILARKLKEIFNLPKDEKVLGEYSCWLYRSILLKGYLFLTEDHVCFYAYLRNNERDTDSDIDGDVIRAGALTRCHSRKLKQKLVKSYYILKRSTLSWYPSNHEPYFPIGQIDLQFCTGIESSSSTSLKRSTQFRIFVSTKVYTFVAETQQARADWVKSLKQAVFACQHDGENVRISIPLSAVETVEQCQSIQFAETIRIKTKQMSNINQPSIQSQSHKLSDDYFFGFIHNSKAPYESIQSTLATYVSSCKTTSLIHLTDLQASAKLEKNPDLKAQNDSSDVVPSTKKEDTIKDSTRNALLSTLTLMSPAQKIPDLAHSSNEGCGGQSDSSPKYPSTNDPTNRVLVTSLSSRIRKISSTGNKIVGSPIRSASSIVKVKTPLGNQSPASPHPHSDSLSKPPSPPPVDTIINTSRNFSSKDQEKLTIGSKSGSMLMQLSNSSPLESNLKESHTYPPNYRTQFSTFSQKEQSLNPTSNLPAATSSNLQSAENSWALIPGWLKSAPKLASLKPTAKLGSKGIIGSAKNLIHSFGESDATLEVSQDDDFNDDLKTIFGKHEARLTERDEVKFKHEFNFSTHSNLSEPDHLELIFKTSCSLVRGTFNFYGRLYMSQPKSITKTNYKKSCICFKGTKKISNAVTKMILPISDIVEIELVSPTRFKIVTLQSDLITEPPEKLEFEFSSSDQASQIRELVSKLIEKVQSVDEEEDQKDNSLHGTESQLPIMFESTSSSFLTFKPKESLHITCLTIGSRGDVQPYIALCQALKKDGHTCRIASHGEYKPWIEGYGIEFVEIGGDPAELMKICVDNGMFTLAFIREGLSKFRGWLDDLLVSSYKACKGTDLLIESPSTMSGIHIAEALEIPYFRAFTMPWTRTREYPHAFAVPDHKMGSGYNYMTYTVFDQVFWRAISGQINKWRKQTLGLKSTSYEKLESHKVPFLYNFSQTIVPSPLDWFEWVHITGYWFLDEGRTSDDQDGEKKSAICSKEGVRDAENSVDGPIKEERKKWVPEPGLVQFIEKANNEGKKIVYIGFGSIVVPDPEEMTRIIVEAIGKADVYAIVTKGWSDRLKNTSKQPEKTAIDDRKNLETAVADVNGSKSNQKQLEIKDIAHNEEATTPNREAEMTNKSIEDGSVDVDETLKSCNIYNLNSVPHDWLFPRIHAACHHGGAGTTGASLRAGIPTIIRPFFGKPFFFLMNLCFLICFVHLQ</sequence>
<feature type="region of interest" description="Disordered" evidence="4">
    <location>
        <begin position="984"/>
        <end position="1015"/>
    </location>
</feature>
<feature type="compositionally biased region" description="Polar residues" evidence="4">
    <location>
        <begin position="443"/>
        <end position="460"/>
    </location>
</feature>
<dbReference type="Proteomes" id="UP001153365">
    <property type="component" value="Unassembled WGS sequence"/>
</dbReference>
<dbReference type="GO" id="GO:0016906">
    <property type="term" value="F:sterol 3-beta-glucosyltransferase activity"/>
    <property type="evidence" value="ECO:0007669"/>
    <property type="project" value="UniProtKB-EC"/>
</dbReference>
<dbReference type="SMART" id="SM00568">
    <property type="entry name" value="GRAM"/>
    <property type="match status" value="2"/>
</dbReference>
<dbReference type="PANTHER" id="PTHR48050">
    <property type="entry name" value="STEROL 3-BETA-GLUCOSYLTRANSFERASE"/>
    <property type="match status" value="1"/>
</dbReference>
<dbReference type="Gene3D" id="2.30.29.30">
    <property type="entry name" value="Pleckstrin-homology domain (PH domain)/Phosphotyrosine-binding domain (PTB)"/>
    <property type="match status" value="1"/>
</dbReference>
<feature type="region of interest" description="Disordered" evidence="4">
    <location>
        <begin position="332"/>
        <end position="359"/>
    </location>
</feature>
<name>A0AAV0BGM9_PHAPC</name>
<evidence type="ECO:0000256" key="2">
    <source>
        <dbReference type="ARBA" id="ARBA00012650"/>
    </source>
</evidence>
<organism evidence="7 8">
    <name type="scientific">Phakopsora pachyrhizi</name>
    <name type="common">Asian soybean rust disease fungus</name>
    <dbReference type="NCBI Taxonomy" id="170000"/>
    <lineage>
        <taxon>Eukaryota</taxon>
        <taxon>Fungi</taxon>
        <taxon>Dikarya</taxon>
        <taxon>Basidiomycota</taxon>
        <taxon>Pucciniomycotina</taxon>
        <taxon>Pucciniomycetes</taxon>
        <taxon>Pucciniales</taxon>
        <taxon>Phakopsoraceae</taxon>
        <taxon>Phakopsora</taxon>
    </lineage>
</organism>
<dbReference type="InterPro" id="IPR050426">
    <property type="entry name" value="Glycosyltransferase_28"/>
</dbReference>
<evidence type="ECO:0000256" key="1">
    <source>
        <dbReference type="ARBA" id="ARBA00006962"/>
    </source>
</evidence>
<dbReference type="Gene3D" id="3.40.50.2000">
    <property type="entry name" value="Glycogen Phosphorylase B"/>
    <property type="match status" value="2"/>
</dbReference>
<accession>A0AAV0BGM9</accession>
<dbReference type="EMBL" id="CALTRL010005740">
    <property type="protein sequence ID" value="CAH7685627.1"/>
    <property type="molecule type" value="Genomic_DNA"/>
</dbReference>
<feature type="domain" description="PH" evidence="6">
    <location>
        <begin position="82"/>
        <end position="182"/>
    </location>
</feature>
<dbReference type="FunFam" id="3.40.50.2000:FF:000029">
    <property type="entry name" value="Sterol 3-beta-glucosyltransferase"/>
    <property type="match status" value="1"/>
</dbReference>
<feature type="compositionally biased region" description="Polar residues" evidence="4">
    <location>
        <begin position="335"/>
        <end position="359"/>
    </location>
</feature>
<evidence type="ECO:0000259" key="6">
    <source>
        <dbReference type="PROSITE" id="PS50003"/>
    </source>
</evidence>
<dbReference type="InterPro" id="IPR001849">
    <property type="entry name" value="PH_domain"/>
</dbReference>
<feature type="region of interest" description="Disordered" evidence="4">
    <location>
        <begin position="286"/>
        <end position="308"/>
    </location>
</feature>
<evidence type="ECO:0000313" key="7">
    <source>
        <dbReference type="EMBL" id="CAH7685627.1"/>
    </source>
</evidence>
<protein>
    <recommendedName>
        <fullName evidence="2">sterol 3beta-glucosyltransferase</fullName>
        <ecNumber evidence="2">2.4.1.173</ecNumber>
    </recommendedName>
</protein>
<comment type="similarity">
    <text evidence="1">Belongs to the glycosyltransferase 28 family.</text>
</comment>
<dbReference type="Pfam" id="PF02893">
    <property type="entry name" value="GRAM"/>
    <property type="match status" value="1"/>
</dbReference>
<gene>
    <name evidence="7" type="ORF">PPACK8108_LOCUS20194</name>
</gene>
<comment type="caution">
    <text evidence="7">The sequence shown here is derived from an EMBL/GenBank/DDBJ whole genome shotgun (WGS) entry which is preliminary data.</text>
</comment>
<keyword evidence="3" id="KW-0808">Transferase</keyword>
<dbReference type="PROSITE" id="PS50003">
    <property type="entry name" value="PH_DOMAIN"/>
    <property type="match status" value="1"/>
</dbReference>
<evidence type="ECO:0000256" key="4">
    <source>
        <dbReference type="SAM" id="MobiDB-lite"/>
    </source>
</evidence>
<feature type="transmembrane region" description="Helical" evidence="5">
    <location>
        <begin position="1199"/>
        <end position="1219"/>
    </location>
</feature>
<dbReference type="InterPro" id="IPR004276">
    <property type="entry name" value="GlycoTrans_28_N"/>
</dbReference>
<evidence type="ECO:0000256" key="5">
    <source>
        <dbReference type="SAM" id="Phobius"/>
    </source>
</evidence>
<dbReference type="InterPro" id="IPR011993">
    <property type="entry name" value="PH-like_dom_sf"/>
</dbReference>
<reference evidence="7" key="1">
    <citation type="submission" date="2022-06" db="EMBL/GenBank/DDBJ databases">
        <authorList>
            <consortium name="SYNGENTA / RWTH Aachen University"/>
        </authorList>
    </citation>
    <scope>NUCLEOTIDE SEQUENCE</scope>
</reference>
<dbReference type="PANTHER" id="PTHR48050:SF25">
    <property type="entry name" value="STEROL 3-BETA-GLUCOSYLTRANSFERASE"/>
    <property type="match status" value="1"/>
</dbReference>
<feature type="region of interest" description="Disordered" evidence="4">
    <location>
        <begin position="396"/>
        <end position="472"/>
    </location>
</feature>
<dbReference type="InterPro" id="IPR004182">
    <property type="entry name" value="GRAM"/>
</dbReference>
<dbReference type="CDD" id="cd03784">
    <property type="entry name" value="GT1_Gtf-like"/>
    <property type="match status" value="1"/>
</dbReference>
<dbReference type="InterPro" id="IPR002213">
    <property type="entry name" value="UDP_glucos_trans"/>
</dbReference>
<dbReference type="SMART" id="SM00233">
    <property type="entry name" value="PH"/>
    <property type="match status" value="1"/>
</dbReference>
<keyword evidence="8" id="KW-1185">Reference proteome</keyword>
<keyword evidence="5" id="KW-0472">Membrane</keyword>
<keyword evidence="5" id="KW-1133">Transmembrane helix</keyword>
<dbReference type="GO" id="GO:0016125">
    <property type="term" value="P:sterol metabolic process"/>
    <property type="evidence" value="ECO:0007669"/>
    <property type="project" value="TreeGrafter"/>
</dbReference>
<dbReference type="SUPFAM" id="SSF50729">
    <property type="entry name" value="PH domain-like"/>
    <property type="match status" value="1"/>
</dbReference>
<keyword evidence="5" id="KW-0812">Transmembrane</keyword>